<feature type="compositionally biased region" description="Polar residues" evidence="1">
    <location>
        <begin position="390"/>
        <end position="399"/>
    </location>
</feature>
<dbReference type="EMBL" id="ML170157">
    <property type="protein sequence ID" value="TDL28409.1"/>
    <property type="molecule type" value="Genomic_DNA"/>
</dbReference>
<dbReference type="VEuPathDB" id="FungiDB:BD410DRAFT_824164"/>
<organism evidence="3 4">
    <name type="scientific">Rickenella mellea</name>
    <dbReference type="NCBI Taxonomy" id="50990"/>
    <lineage>
        <taxon>Eukaryota</taxon>
        <taxon>Fungi</taxon>
        <taxon>Dikarya</taxon>
        <taxon>Basidiomycota</taxon>
        <taxon>Agaricomycotina</taxon>
        <taxon>Agaricomycetes</taxon>
        <taxon>Hymenochaetales</taxon>
        <taxon>Rickenellaceae</taxon>
        <taxon>Rickenella</taxon>
    </lineage>
</organism>
<proteinExistence type="predicted"/>
<feature type="compositionally biased region" description="Basic and acidic residues" evidence="1">
    <location>
        <begin position="585"/>
        <end position="595"/>
    </location>
</feature>
<feature type="transmembrane region" description="Helical" evidence="2">
    <location>
        <begin position="186"/>
        <end position="210"/>
    </location>
</feature>
<evidence type="ECO:0000256" key="2">
    <source>
        <dbReference type="SAM" id="Phobius"/>
    </source>
</evidence>
<feature type="region of interest" description="Disordered" evidence="1">
    <location>
        <begin position="380"/>
        <end position="438"/>
    </location>
</feature>
<evidence type="ECO:0000256" key="1">
    <source>
        <dbReference type="SAM" id="MobiDB-lite"/>
    </source>
</evidence>
<feature type="region of interest" description="Disordered" evidence="1">
    <location>
        <begin position="543"/>
        <end position="659"/>
    </location>
</feature>
<dbReference type="Proteomes" id="UP000294933">
    <property type="component" value="Unassembled WGS sequence"/>
</dbReference>
<name>A0A4Y7QNF8_9AGAM</name>
<evidence type="ECO:0000313" key="3">
    <source>
        <dbReference type="EMBL" id="TDL28409.1"/>
    </source>
</evidence>
<feature type="transmembrane region" description="Helical" evidence="2">
    <location>
        <begin position="458"/>
        <end position="478"/>
    </location>
</feature>
<feature type="compositionally biased region" description="Basic and acidic residues" evidence="1">
    <location>
        <begin position="632"/>
        <end position="659"/>
    </location>
</feature>
<feature type="compositionally biased region" description="Low complexity" evidence="1">
    <location>
        <begin position="429"/>
        <end position="438"/>
    </location>
</feature>
<evidence type="ECO:0000313" key="4">
    <source>
        <dbReference type="Proteomes" id="UP000294933"/>
    </source>
</evidence>
<sequence length="659" mass="72487">MHNIRQIMANALATGRQAYHDLSSSIVTPSPPYMLKRDTQVASSSLSTCLPASSNVGKRAEASSSEFLCPTPVVISLTTHISIPDFPRFYSVPVQSFSPTYFARPDGSLMAPPMIQDMRRTNAAMLVLGALLMLSARNILVSTDYIRRGRVKYKMLFYVLLLSQLFPPVSFCTFIFSYFVRHISCRIVSMVGFAATELSFSLMTAGILGVKAYRCLDRSKPVFIIVSLLQIASSALLSAAFVNLGNVRTLNGLCSTTGKSKFLPAGFLLRLLEVLFICLCFMYALWKSSKLPATQGRISIRMSHEAEAIEVALPCTSNEKEEENGSIRPRGWWDYVPDLNPPPPPSPLRRTQSWVIAEDRTLFQNLMTILRGIFGSGGRDNAKLRRKPSTECSLSTPQPLRTPGRSVRFHGMDSASSSTEDGVVDRGRSTSPAPSTSSRLNRLNFRMPQFREALKNELAHTALVTIVTVLVTILSLLGTVDGSLTLVSSLCIVINWAVLSILVIQNFGRVVARHERDAILQHPFASDPVRFGQGKSRAFVHRGRGAWSPTGFSSRPRRRTPTQVERDVPSDEINSPGDDNPFADFHSKRNTDAAHGRSRQISIAPSWLTTGATDSAPASPALPSPSGTLDIIWREVQGKEAGEVSNQKAERDTVLTRKP</sequence>
<keyword evidence="2" id="KW-1133">Transmembrane helix</keyword>
<accession>A0A4Y7QNF8</accession>
<feature type="transmembrane region" description="Helical" evidence="2">
    <location>
        <begin position="262"/>
        <end position="286"/>
    </location>
</feature>
<keyword evidence="4" id="KW-1185">Reference proteome</keyword>
<keyword evidence="2" id="KW-0812">Transmembrane</keyword>
<feature type="transmembrane region" description="Helical" evidence="2">
    <location>
        <begin position="222"/>
        <end position="242"/>
    </location>
</feature>
<feature type="transmembrane region" description="Helical" evidence="2">
    <location>
        <begin position="484"/>
        <end position="504"/>
    </location>
</feature>
<keyword evidence="2" id="KW-0472">Membrane</keyword>
<gene>
    <name evidence="3" type="ORF">BD410DRAFT_824164</name>
</gene>
<feature type="compositionally biased region" description="Low complexity" evidence="1">
    <location>
        <begin position="615"/>
        <end position="626"/>
    </location>
</feature>
<feature type="transmembrane region" description="Helical" evidence="2">
    <location>
        <begin position="155"/>
        <end position="180"/>
    </location>
</feature>
<dbReference type="OrthoDB" id="3267487at2759"/>
<feature type="compositionally biased region" description="Polar residues" evidence="1">
    <location>
        <begin position="599"/>
        <end position="613"/>
    </location>
</feature>
<reference evidence="3 4" key="1">
    <citation type="submission" date="2018-06" db="EMBL/GenBank/DDBJ databases">
        <title>A transcriptomic atlas of mushroom development highlights an independent origin of complex multicellularity.</title>
        <authorList>
            <consortium name="DOE Joint Genome Institute"/>
            <person name="Krizsan K."/>
            <person name="Almasi E."/>
            <person name="Merenyi Z."/>
            <person name="Sahu N."/>
            <person name="Viragh M."/>
            <person name="Koszo T."/>
            <person name="Mondo S."/>
            <person name="Kiss B."/>
            <person name="Balint B."/>
            <person name="Kues U."/>
            <person name="Barry K."/>
            <person name="Hegedus J.C."/>
            <person name="Henrissat B."/>
            <person name="Johnson J."/>
            <person name="Lipzen A."/>
            <person name="Ohm R."/>
            <person name="Nagy I."/>
            <person name="Pangilinan J."/>
            <person name="Yan J."/>
            <person name="Xiong Y."/>
            <person name="Grigoriev I.V."/>
            <person name="Hibbett D.S."/>
            <person name="Nagy L.G."/>
        </authorList>
    </citation>
    <scope>NUCLEOTIDE SEQUENCE [LARGE SCALE GENOMIC DNA]</scope>
    <source>
        <strain evidence="3 4">SZMC22713</strain>
    </source>
</reference>
<protein>
    <submittedName>
        <fullName evidence="3">Uncharacterized protein</fullName>
    </submittedName>
</protein>
<dbReference type="AlphaFoldDB" id="A0A4Y7QNF8"/>
<feature type="transmembrane region" description="Helical" evidence="2">
    <location>
        <begin position="123"/>
        <end position="143"/>
    </location>
</feature>